<dbReference type="NCBIfam" id="TIGR03411">
    <property type="entry name" value="urea_trans_UrtD"/>
    <property type="match status" value="1"/>
</dbReference>
<dbReference type="CDD" id="cd03219">
    <property type="entry name" value="ABC_Mj1267_LivG_branched"/>
    <property type="match status" value="1"/>
</dbReference>
<evidence type="ECO:0000259" key="4">
    <source>
        <dbReference type="PROSITE" id="PS50893"/>
    </source>
</evidence>
<dbReference type="Pfam" id="PF12399">
    <property type="entry name" value="BCA_ABC_TP_C"/>
    <property type="match status" value="1"/>
</dbReference>
<organism evidence="5 6">
    <name type="scientific">Paenibacillus silvae</name>
    <dbReference type="NCBI Taxonomy" id="1325358"/>
    <lineage>
        <taxon>Bacteria</taxon>
        <taxon>Bacillati</taxon>
        <taxon>Bacillota</taxon>
        <taxon>Bacilli</taxon>
        <taxon>Bacillales</taxon>
        <taxon>Paenibacillaceae</taxon>
        <taxon>Paenibacillus</taxon>
    </lineage>
</organism>
<evidence type="ECO:0000313" key="6">
    <source>
        <dbReference type="Proteomes" id="UP000249204"/>
    </source>
</evidence>
<dbReference type="SUPFAM" id="SSF52540">
    <property type="entry name" value="P-loop containing nucleoside triphosphate hydrolases"/>
    <property type="match status" value="1"/>
</dbReference>
<feature type="domain" description="ABC transporter" evidence="4">
    <location>
        <begin position="18"/>
        <end position="258"/>
    </location>
</feature>
<accession>A0A2W6QDW2</accession>
<dbReference type="PANTHER" id="PTHR45772:SF8">
    <property type="entry name" value="HIGH-AFFINITY BRANCHED-CHAIN AMINO ACID TRANSPORT ATP-BINDING PROTEIN"/>
    <property type="match status" value="1"/>
</dbReference>
<dbReference type="AlphaFoldDB" id="A0A2W6QDW2"/>
<dbReference type="GO" id="GO:0016887">
    <property type="term" value="F:ATP hydrolysis activity"/>
    <property type="evidence" value="ECO:0007669"/>
    <property type="project" value="InterPro"/>
</dbReference>
<evidence type="ECO:0000256" key="3">
    <source>
        <dbReference type="ARBA" id="ARBA00022840"/>
    </source>
</evidence>
<keyword evidence="1" id="KW-0813">Transport</keyword>
<keyword evidence="3 5" id="KW-0067">ATP-binding</keyword>
<dbReference type="GO" id="GO:0005886">
    <property type="term" value="C:plasma membrane"/>
    <property type="evidence" value="ECO:0007669"/>
    <property type="project" value="TreeGrafter"/>
</dbReference>
<evidence type="ECO:0000256" key="1">
    <source>
        <dbReference type="ARBA" id="ARBA00022448"/>
    </source>
</evidence>
<keyword evidence="2" id="KW-0547">Nucleotide-binding</keyword>
<evidence type="ECO:0000313" key="5">
    <source>
        <dbReference type="EMBL" id="PZT55423.1"/>
    </source>
</evidence>
<dbReference type="Gene3D" id="3.40.50.300">
    <property type="entry name" value="P-loop containing nucleotide triphosphate hydrolases"/>
    <property type="match status" value="1"/>
</dbReference>
<name>A0A2W6QDW2_9BACL</name>
<dbReference type="GO" id="GO:0005524">
    <property type="term" value="F:ATP binding"/>
    <property type="evidence" value="ECO:0007669"/>
    <property type="project" value="UniProtKB-KW"/>
</dbReference>
<protein>
    <submittedName>
        <fullName evidence="5">Urea ABC transporter ATP-binding protein UrtD</fullName>
    </submittedName>
</protein>
<dbReference type="Proteomes" id="UP000249204">
    <property type="component" value="Unassembled WGS sequence"/>
</dbReference>
<dbReference type="RefSeq" id="WP_111270481.1">
    <property type="nucleotide sequence ID" value="NZ_QKWW01000031.1"/>
</dbReference>
<dbReference type="InterPro" id="IPR027417">
    <property type="entry name" value="P-loop_NTPase"/>
</dbReference>
<dbReference type="PANTHER" id="PTHR45772">
    <property type="entry name" value="CONSERVED COMPONENT OF ABC TRANSPORTER FOR NATURAL AMINO ACIDS-RELATED"/>
    <property type="match status" value="1"/>
</dbReference>
<reference evidence="5 6" key="1">
    <citation type="submission" date="2018-06" db="EMBL/GenBank/DDBJ databases">
        <title>Isolation of heavy metals resistant Paenibacillus silvae NC2 from Gold-Copper mine in ZiJin, China.</title>
        <authorList>
            <person name="Xu J."/>
            <person name="Mazhar H.S."/>
            <person name="Rensing C."/>
        </authorList>
    </citation>
    <scope>NUCLEOTIDE SEQUENCE [LARGE SCALE GENOMIC DNA]</scope>
    <source>
        <strain evidence="5 6">NC2</strain>
    </source>
</reference>
<dbReference type="EMBL" id="QKWW01000031">
    <property type="protein sequence ID" value="PZT55423.1"/>
    <property type="molecule type" value="Genomic_DNA"/>
</dbReference>
<proteinExistence type="predicted"/>
<dbReference type="InterPro" id="IPR051120">
    <property type="entry name" value="ABC_AA/LPS_Transport"/>
</dbReference>
<dbReference type="InterPro" id="IPR032823">
    <property type="entry name" value="BCA_ABC_TP_C"/>
</dbReference>
<comment type="caution">
    <text evidence="5">The sequence shown here is derived from an EMBL/GenBank/DDBJ whole genome shotgun (WGS) entry which is preliminary data.</text>
</comment>
<dbReference type="InterPro" id="IPR017781">
    <property type="entry name" value="ABC_transptr_urea_ATP-bd_UrtD"/>
</dbReference>
<dbReference type="PROSITE" id="PS50893">
    <property type="entry name" value="ABC_TRANSPORTER_2"/>
    <property type="match status" value="1"/>
</dbReference>
<dbReference type="InterPro" id="IPR003439">
    <property type="entry name" value="ABC_transporter-like_ATP-bd"/>
</dbReference>
<dbReference type="Pfam" id="PF00005">
    <property type="entry name" value="ABC_tran"/>
    <property type="match status" value="1"/>
</dbReference>
<sequence length="269" mass="29527">MSRLLQKSEKSSELQVILAAEDITVAFGGFVAVKGMNLKLLNRDLHFLIGPNGAGKTTMLDVICGKTKPASGSVKLMDGTELTRLKEHQIVRKGIGRKFQAPSIFAGLTVEENLALAAETRRLPFQAIGIRRHGARGEAMERVMLQTGLQDRIGERAGALSHGEKQWLEIGMLLLQEPQVLLLDEPAAGMTDEETYQTGRLLQEIAAERSVVVVEHDMEFVREFAAKVTVMHEGKLLKEGTMAEVQADPRVAEVYLGTRGQANVETAER</sequence>
<gene>
    <name evidence="5" type="primary">urtD</name>
    <name evidence="5" type="ORF">DN757_12145</name>
</gene>
<evidence type="ECO:0000256" key="2">
    <source>
        <dbReference type="ARBA" id="ARBA00022741"/>
    </source>
</evidence>